<comment type="caution">
    <text evidence="2">The sequence shown here is derived from an EMBL/GenBank/DDBJ whole genome shotgun (WGS) entry which is preliminary data.</text>
</comment>
<sequence length="54" mass="5582">MIVVVDILKRSSTVLQSLGFLSVFPGSVLKGPDPVSLTAGSVQYTGFAKSNPAT</sequence>
<organism evidence="2 3">
    <name type="scientific">Brassica cretica</name>
    <name type="common">Mustard</name>
    <dbReference type="NCBI Taxonomy" id="69181"/>
    <lineage>
        <taxon>Eukaryota</taxon>
        <taxon>Viridiplantae</taxon>
        <taxon>Streptophyta</taxon>
        <taxon>Embryophyta</taxon>
        <taxon>Tracheophyta</taxon>
        <taxon>Spermatophyta</taxon>
        <taxon>Magnoliopsida</taxon>
        <taxon>eudicotyledons</taxon>
        <taxon>Gunneridae</taxon>
        <taxon>Pentapetalae</taxon>
        <taxon>rosids</taxon>
        <taxon>malvids</taxon>
        <taxon>Brassicales</taxon>
        <taxon>Brassicaceae</taxon>
        <taxon>Brassiceae</taxon>
        <taxon>Brassica</taxon>
    </lineage>
</organism>
<protein>
    <submittedName>
        <fullName evidence="2">Uncharacterized protein</fullName>
    </submittedName>
</protein>
<dbReference type="EMBL" id="QGKY02000190">
    <property type="protein sequence ID" value="KAF2591527.1"/>
    <property type="molecule type" value="Genomic_DNA"/>
</dbReference>
<evidence type="ECO:0000313" key="1">
    <source>
        <dbReference type="EMBL" id="KAF2591527.1"/>
    </source>
</evidence>
<gene>
    <name evidence="2" type="ORF">F2Q68_00040034</name>
    <name evidence="1" type="ORF">F2Q70_00039341</name>
</gene>
<accession>A0A8S9MN93</accession>
<reference evidence="2" key="1">
    <citation type="submission" date="2019-12" db="EMBL/GenBank/DDBJ databases">
        <title>Genome sequencing and annotation of Brassica cretica.</title>
        <authorList>
            <person name="Studholme D.J."/>
            <person name="Sarris P.F."/>
        </authorList>
    </citation>
    <scope>NUCLEOTIDE SEQUENCE</scope>
    <source>
        <strain evidence="2">PFS-001/15</strain>
        <strain evidence="1">PFS-102/07</strain>
        <tissue evidence="2">Leaf</tissue>
    </source>
</reference>
<evidence type="ECO:0000313" key="3">
    <source>
        <dbReference type="Proteomes" id="UP000712281"/>
    </source>
</evidence>
<proteinExistence type="predicted"/>
<dbReference type="Proteomes" id="UP000712281">
    <property type="component" value="Unassembled WGS sequence"/>
</dbReference>
<name>A0A8S9MN93_BRACR</name>
<dbReference type="AlphaFoldDB" id="A0A8S9MN93"/>
<dbReference type="EMBL" id="QGKW02000007">
    <property type="protein sequence ID" value="KAF2619957.1"/>
    <property type="molecule type" value="Genomic_DNA"/>
</dbReference>
<evidence type="ECO:0000313" key="2">
    <source>
        <dbReference type="EMBL" id="KAF2619957.1"/>
    </source>
</evidence>